<dbReference type="EMBL" id="JAEHFW010000001">
    <property type="protein sequence ID" value="MBK0378441.1"/>
    <property type="molecule type" value="Genomic_DNA"/>
</dbReference>
<dbReference type="InterPro" id="IPR035396">
    <property type="entry name" value="Bac_rhamnosid6H"/>
</dbReference>
<dbReference type="GO" id="GO:0005975">
    <property type="term" value="P:carbohydrate metabolic process"/>
    <property type="evidence" value="ECO:0007669"/>
    <property type="project" value="InterPro"/>
</dbReference>
<sequence>MFSKYKYSIFISLFIILTPIITSALPVNDKPGQITISSPKINMVVEYGNKVSISSLTVNGQKVVSNDDGIYTSVIIGKTTYSSLHLKGKPIISNASGIVKVNGIKYGDKGLVITENWVFTKTNGGIKWNIERTFSKAVKVDEAAMPVINFDNINTWEGAYQGYGGLAWFYLFNERLCTYGVHTRTSNFWNSKSGNGLSITVDAPGKEVAMKYTRTNTDKLAYTIAVSEKEMLPRTDSGTNRRRFIRNSANVWAAFNVAAGKTSQSITFNYFNYEDKYGRGDLKGVNGKQVNAVLSTIARIGVIDSLHYGGNSWHTPYGPICLHEQYIGQLGLGINDPAYLNGYKSCLDYYRDHAIKPDGRVYSRWAYTNEDAMPGKYNKEGFYEAQWGILMDSNPDFVSNVADLYNMTGDKNWVKTHQKSCEKALNWILKRDSNGNGLVEMMTDSYTQKKSSDWIDIIWASYENAFVNAKLYHALVKWAAIERQLKNNTEAAYYENFAAKLKASFNKPVTEGGFWDEQNKCYVHWRDKDGSVHGRNMVTPVNFMAIAYGICDNYDRKKVILDTIEAQMKQEKLFFWPLTMTSYAPGEGRESQYPFPEYENGDLFLSWGSIGVQAYADYDPAIALKYVKNVLKQYSKDGLAYQRYGRLKQDGRGDDILSGNSLSIVGLYKSIYGINPLYNRFYLEPHIIPELSGTELKYYFRGQRLIVGLNTGDFSVSNNNFKIVSHKNFGYYATKNQLSYFDGNNEVASLQITTNHPLVLTINKWTQEKMEWEETTTSPSATPLNYHVQQLKPNTLYAFSVNNKVIQKLKSNTKGELTLNHQLSGTSAHLSIYDAD</sequence>
<dbReference type="InterPro" id="IPR012341">
    <property type="entry name" value="6hp_glycosidase-like_sf"/>
</dbReference>
<dbReference type="SUPFAM" id="SSF48208">
    <property type="entry name" value="Six-hairpin glycosidases"/>
    <property type="match status" value="1"/>
</dbReference>
<evidence type="ECO:0000313" key="2">
    <source>
        <dbReference type="EMBL" id="MBK0378441.1"/>
    </source>
</evidence>
<keyword evidence="3" id="KW-1185">Reference proteome</keyword>
<organism evidence="2 3">
    <name type="scientific">Mucilaginibacter segetis</name>
    <dbReference type="NCBI Taxonomy" id="2793071"/>
    <lineage>
        <taxon>Bacteria</taxon>
        <taxon>Pseudomonadati</taxon>
        <taxon>Bacteroidota</taxon>
        <taxon>Sphingobacteriia</taxon>
        <taxon>Sphingobacteriales</taxon>
        <taxon>Sphingobacteriaceae</taxon>
        <taxon>Mucilaginibacter</taxon>
    </lineage>
</organism>
<accession>A0A934UM23</accession>
<name>A0A934UM23_9SPHI</name>
<dbReference type="PANTHER" id="PTHR34987">
    <property type="entry name" value="C, PUTATIVE (AFU_ORTHOLOGUE AFUA_3G02880)-RELATED"/>
    <property type="match status" value="1"/>
</dbReference>
<feature type="domain" description="Alpha-L-rhamnosidase six-hairpin glycosidase" evidence="1">
    <location>
        <begin position="398"/>
        <end position="570"/>
    </location>
</feature>
<evidence type="ECO:0000259" key="1">
    <source>
        <dbReference type="Pfam" id="PF17389"/>
    </source>
</evidence>
<dbReference type="InterPro" id="IPR008928">
    <property type="entry name" value="6-hairpin_glycosidase_sf"/>
</dbReference>
<dbReference type="Pfam" id="PF17389">
    <property type="entry name" value="Bac_rhamnosid6H"/>
    <property type="match status" value="1"/>
</dbReference>
<reference evidence="2" key="1">
    <citation type="submission" date="2020-12" db="EMBL/GenBank/DDBJ databases">
        <title>Bacterial novel species Mucilaginibacter sp. SD-g isolated from soil.</title>
        <authorList>
            <person name="Jung H.-Y."/>
        </authorList>
    </citation>
    <scope>NUCLEOTIDE SEQUENCE</scope>
    <source>
        <strain evidence="2">SD-g</strain>
    </source>
</reference>
<dbReference type="Gene3D" id="1.50.10.10">
    <property type="match status" value="1"/>
</dbReference>
<evidence type="ECO:0000313" key="3">
    <source>
        <dbReference type="Proteomes" id="UP000613193"/>
    </source>
</evidence>
<dbReference type="RefSeq" id="WP_200064233.1">
    <property type="nucleotide sequence ID" value="NZ_JAEHFW010000001.1"/>
</dbReference>
<comment type="caution">
    <text evidence="2">The sequence shown here is derived from an EMBL/GenBank/DDBJ whole genome shotgun (WGS) entry which is preliminary data.</text>
</comment>
<protein>
    <recommendedName>
        <fullName evidence="1">Alpha-L-rhamnosidase six-hairpin glycosidase domain-containing protein</fullName>
    </recommendedName>
</protein>
<dbReference type="AlphaFoldDB" id="A0A934UM23"/>
<gene>
    <name evidence="2" type="ORF">I5M19_03930</name>
</gene>
<dbReference type="PANTHER" id="PTHR34987:SF6">
    <property type="entry name" value="ALPHA-L-RHAMNOSIDASE SIX-HAIRPIN GLYCOSIDASE DOMAIN-CONTAINING PROTEIN"/>
    <property type="match status" value="1"/>
</dbReference>
<dbReference type="Proteomes" id="UP000613193">
    <property type="component" value="Unassembled WGS sequence"/>
</dbReference>
<proteinExistence type="predicted"/>